<organism evidence="2">
    <name type="scientific">Arundo donax</name>
    <name type="common">Giant reed</name>
    <name type="synonym">Donax arundinaceus</name>
    <dbReference type="NCBI Taxonomy" id="35708"/>
    <lineage>
        <taxon>Eukaryota</taxon>
        <taxon>Viridiplantae</taxon>
        <taxon>Streptophyta</taxon>
        <taxon>Embryophyta</taxon>
        <taxon>Tracheophyta</taxon>
        <taxon>Spermatophyta</taxon>
        <taxon>Magnoliopsida</taxon>
        <taxon>Liliopsida</taxon>
        <taxon>Poales</taxon>
        <taxon>Poaceae</taxon>
        <taxon>PACMAD clade</taxon>
        <taxon>Arundinoideae</taxon>
        <taxon>Arundineae</taxon>
        <taxon>Arundo</taxon>
    </lineage>
</organism>
<sequence>MDRNGGGDGGHSESSVDAMDPFSRRHGSPPLRRPSPYLQHPAPRHLLQRCELSDLHDEEGELVAVVVDGAVEGEEGLDDAGDVGIVRDDVGDGNAICDGVEDLDALAGAIDEDEAA</sequence>
<accession>A0A0A9HTL9</accession>
<name>A0A0A9HTL9_ARUDO</name>
<reference evidence="2" key="1">
    <citation type="submission" date="2014-09" db="EMBL/GenBank/DDBJ databases">
        <authorList>
            <person name="Magalhaes I.L.F."/>
            <person name="Oliveira U."/>
            <person name="Santos F.R."/>
            <person name="Vidigal T.H.D.A."/>
            <person name="Brescovit A.D."/>
            <person name="Santos A.J."/>
        </authorList>
    </citation>
    <scope>NUCLEOTIDE SEQUENCE</scope>
    <source>
        <tissue evidence="2">Shoot tissue taken approximately 20 cm above the soil surface</tissue>
    </source>
</reference>
<dbReference type="AlphaFoldDB" id="A0A0A9HTL9"/>
<feature type="region of interest" description="Disordered" evidence="1">
    <location>
        <begin position="1"/>
        <end position="42"/>
    </location>
</feature>
<proteinExistence type="predicted"/>
<evidence type="ECO:0000256" key="1">
    <source>
        <dbReference type="SAM" id="MobiDB-lite"/>
    </source>
</evidence>
<protein>
    <submittedName>
        <fullName evidence="2">Uncharacterized protein</fullName>
    </submittedName>
</protein>
<reference evidence="2" key="2">
    <citation type="journal article" date="2015" name="Data Brief">
        <title>Shoot transcriptome of the giant reed, Arundo donax.</title>
        <authorList>
            <person name="Barrero R.A."/>
            <person name="Guerrero F.D."/>
            <person name="Moolhuijzen P."/>
            <person name="Goolsby J.A."/>
            <person name="Tidwell J."/>
            <person name="Bellgard S.E."/>
            <person name="Bellgard M.I."/>
        </authorList>
    </citation>
    <scope>NUCLEOTIDE SEQUENCE</scope>
    <source>
        <tissue evidence="2">Shoot tissue taken approximately 20 cm above the soil surface</tissue>
    </source>
</reference>
<evidence type="ECO:0000313" key="2">
    <source>
        <dbReference type="EMBL" id="JAE36263.1"/>
    </source>
</evidence>
<dbReference type="EMBL" id="GBRH01161633">
    <property type="protein sequence ID" value="JAE36263.1"/>
    <property type="molecule type" value="Transcribed_RNA"/>
</dbReference>